<evidence type="ECO:0000259" key="12">
    <source>
        <dbReference type="PROSITE" id="PS50893"/>
    </source>
</evidence>
<dbReference type="InterPro" id="IPR015854">
    <property type="entry name" value="ABC_transpr_LolD-like"/>
</dbReference>
<sequence>MGPEVLRDVSLHISPRSFQFLTGPSGAGKTSLLRLLFMTLKPTRGLITVFGKDIATISSKEMPLLRRRIGVVFQDFRLLDHMTTYQNVALPLRVRGKEEATYRAEVEELLHWVGLGERMHVLPPVLSGGEKQRAAIARALIDQPEILLADEPTGNVDPPLARRLLRLFGELNRSGTAVVIATHDLTLMDQLAADLTSRAIQLVRGKNGQAPIVPAGNVVGHALMIVIAIMTFLACLTIGAVSLVQSTAATWQSQISTEATIQIRPVEGQDMEALLVQAGKLAQGFSGVKSTRVIDRAATARLLEPWLGTGLNIDDLPVPRLVVVTLDEASPPDFALLRSELVKNIPGASFDDHRTWVDRLVSMARSTVLIGMTVLGLVIAATVLTVIFATRGAMAGNGHIIEVLHFIGAEQKFVARQFERHFFWTALKGALCGGALAILIFLLIGWWSSRNLATPEADQATALFGNFSIGSGGYTGVVLIILAATATRDQKMDGTDDSSNQPPAGAEARPRGLASALRKRVARPFFLLGVLALGLFLGGFIVFSDHVSTMQTPELVEPADGIVVLTGGYSRIEGALDLLKNKRGKRLFISGVHPSTKRGELQRVTRGDATLFECCVDIDRSALDTIGNASESIKWAKANHYTRIIVVTNNYHMPRTLVELRRASQEIEFIPYPIVNSDLRNGDWLARGQVVRVLVVEYVKYLGAVIRSALPDSLSAGTQTFVRWIRGG</sequence>
<evidence type="ECO:0000256" key="9">
    <source>
        <dbReference type="ARBA" id="ARBA00023136"/>
    </source>
</evidence>
<feature type="transmembrane region" description="Helical" evidence="11">
    <location>
        <begin position="467"/>
        <end position="486"/>
    </location>
</feature>
<dbReference type="NCBIfam" id="TIGR02673">
    <property type="entry name" value="FtsE"/>
    <property type="match status" value="1"/>
</dbReference>
<keyword evidence="7" id="KW-0547">Nucleotide-binding</keyword>
<dbReference type="PROSITE" id="PS00211">
    <property type="entry name" value="ABC_TRANSPORTER_1"/>
    <property type="match status" value="1"/>
</dbReference>
<dbReference type="CDD" id="cd03255">
    <property type="entry name" value="ABC_MJ0796_LolCDE_FtsE"/>
    <property type="match status" value="1"/>
</dbReference>
<dbReference type="GO" id="GO:0051301">
    <property type="term" value="P:cell division"/>
    <property type="evidence" value="ECO:0007669"/>
    <property type="project" value="UniProtKB-KW"/>
</dbReference>
<evidence type="ECO:0000256" key="11">
    <source>
        <dbReference type="SAM" id="Phobius"/>
    </source>
</evidence>
<dbReference type="InterPro" id="IPR003439">
    <property type="entry name" value="ABC_transporter-like_ATP-bd"/>
</dbReference>
<dbReference type="InterPro" id="IPR005286">
    <property type="entry name" value="Cell_div_FtsE"/>
</dbReference>
<organism evidence="13 14">
    <name type="scientific">Elaeophora elaphi</name>
    <dbReference type="NCBI Taxonomy" id="1147741"/>
    <lineage>
        <taxon>Eukaryota</taxon>
        <taxon>Metazoa</taxon>
        <taxon>Ecdysozoa</taxon>
        <taxon>Nematoda</taxon>
        <taxon>Chromadorea</taxon>
        <taxon>Rhabditida</taxon>
        <taxon>Spirurina</taxon>
        <taxon>Spiruromorpha</taxon>
        <taxon>Filarioidea</taxon>
        <taxon>Onchocercidae</taxon>
        <taxon>Elaeophora</taxon>
    </lineage>
</organism>
<keyword evidence="11" id="KW-0812">Transmembrane</keyword>
<keyword evidence="10" id="KW-0131">Cell cycle</keyword>
<evidence type="ECO:0000256" key="4">
    <source>
        <dbReference type="ARBA" id="ARBA00022448"/>
    </source>
</evidence>
<dbReference type="PANTHER" id="PTHR24220">
    <property type="entry name" value="IMPORT ATP-BINDING PROTEIN"/>
    <property type="match status" value="1"/>
</dbReference>
<dbReference type="SMART" id="SM00382">
    <property type="entry name" value="AAA"/>
    <property type="match status" value="1"/>
</dbReference>
<dbReference type="GO" id="GO:0005524">
    <property type="term" value="F:ATP binding"/>
    <property type="evidence" value="ECO:0007669"/>
    <property type="project" value="UniProtKB-KW"/>
</dbReference>
<keyword evidence="11" id="KW-1133">Transmembrane helix</keyword>
<evidence type="ECO:0000313" key="13">
    <source>
        <dbReference type="Proteomes" id="UP000050640"/>
    </source>
</evidence>
<dbReference type="Gene3D" id="3.40.50.300">
    <property type="entry name" value="P-loop containing nucleotide triphosphate hydrolases"/>
    <property type="match status" value="1"/>
</dbReference>
<feature type="transmembrane region" description="Helical" evidence="11">
    <location>
        <begin position="422"/>
        <end position="447"/>
    </location>
</feature>
<dbReference type="STRING" id="1147741.A0A0R3RIL0"/>
<dbReference type="InterPro" id="IPR017871">
    <property type="entry name" value="ABC_transporter-like_CS"/>
</dbReference>
<dbReference type="AlphaFoldDB" id="A0A0R3RIL0"/>
<evidence type="ECO:0000256" key="8">
    <source>
        <dbReference type="ARBA" id="ARBA00022840"/>
    </source>
</evidence>
<evidence type="ECO:0000256" key="1">
    <source>
        <dbReference type="ARBA" id="ARBA00004202"/>
    </source>
</evidence>
<reference evidence="14" key="1">
    <citation type="submission" date="2017-02" db="UniProtKB">
        <authorList>
            <consortium name="WormBaseParasite"/>
        </authorList>
    </citation>
    <scope>IDENTIFICATION</scope>
</reference>
<keyword evidence="13" id="KW-1185">Reference proteome</keyword>
<feature type="transmembrane region" description="Helical" evidence="11">
    <location>
        <begin position="222"/>
        <end position="244"/>
    </location>
</feature>
<feature type="transmembrane region" description="Helical" evidence="11">
    <location>
        <begin position="525"/>
        <end position="543"/>
    </location>
</feature>
<evidence type="ECO:0000256" key="10">
    <source>
        <dbReference type="ARBA" id="ARBA00023306"/>
    </source>
</evidence>
<accession>A0A0R3RIL0</accession>
<dbReference type="InterPro" id="IPR003593">
    <property type="entry name" value="AAA+_ATPase"/>
</dbReference>
<dbReference type="Proteomes" id="UP000050640">
    <property type="component" value="Unplaced"/>
</dbReference>
<protein>
    <recommendedName>
        <fullName evidence="3">Cell division ATP-binding protein FtsE</fullName>
    </recommendedName>
</protein>
<dbReference type="GO" id="GO:0016887">
    <property type="term" value="F:ATP hydrolysis activity"/>
    <property type="evidence" value="ECO:0007669"/>
    <property type="project" value="InterPro"/>
</dbReference>
<evidence type="ECO:0000313" key="14">
    <source>
        <dbReference type="WBParaSite" id="EEL_0000131801-mRNA-1"/>
    </source>
</evidence>
<keyword evidence="4" id="KW-0813">Transport</keyword>
<keyword evidence="6" id="KW-0132">Cell division</keyword>
<comment type="similarity">
    <text evidence="2">Belongs to the ABC transporter superfamily.</text>
</comment>
<comment type="subcellular location">
    <subcellularLocation>
        <location evidence="1">Cell membrane</location>
        <topology evidence="1">Peripheral membrane protein</topology>
    </subcellularLocation>
</comment>
<evidence type="ECO:0000256" key="6">
    <source>
        <dbReference type="ARBA" id="ARBA00022618"/>
    </source>
</evidence>
<dbReference type="WBParaSite" id="EEL_0000131801-mRNA-1">
    <property type="protein sequence ID" value="EEL_0000131801-mRNA-1"/>
    <property type="gene ID" value="EEL_0000131801"/>
</dbReference>
<evidence type="ECO:0000256" key="2">
    <source>
        <dbReference type="ARBA" id="ARBA00005417"/>
    </source>
</evidence>
<name>A0A0R3RIL0_9BILA</name>
<keyword evidence="5" id="KW-1003">Cell membrane</keyword>
<dbReference type="InterPro" id="IPR017911">
    <property type="entry name" value="MacB-like_ATP-bd"/>
</dbReference>
<evidence type="ECO:0000256" key="7">
    <source>
        <dbReference type="ARBA" id="ARBA00022741"/>
    </source>
</evidence>
<feature type="transmembrane region" description="Helical" evidence="11">
    <location>
        <begin position="368"/>
        <end position="389"/>
    </location>
</feature>
<keyword evidence="9 11" id="KW-0472">Membrane</keyword>
<dbReference type="CDD" id="cd06259">
    <property type="entry name" value="YdcF-like"/>
    <property type="match status" value="1"/>
</dbReference>
<keyword evidence="8" id="KW-0067">ATP-binding</keyword>
<evidence type="ECO:0000256" key="5">
    <source>
        <dbReference type="ARBA" id="ARBA00022475"/>
    </source>
</evidence>
<dbReference type="Pfam" id="PF00005">
    <property type="entry name" value="ABC_tran"/>
    <property type="match status" value="1"/>
</dbReference>
<dbReference type="GO" id="GO:0005886">
    <property type="term" value="C:plasma membrane"/>
    <property type="evidence" value="ECO:0007669"/>
    <property type="project" value="UniProtKB-SubCell"/>
</dbReference>
<feature type="domain" description="ABC transporter" evidence="12">
    <location>
        <begin position="1"/>
        <end position="229"/>
    </location>
</feature>
<dbReference type="InterPro" id="IPR027417">
    <property type="entry name" value="P-loop_NTPase"/>
</dbReference>
<proteinExistence type="inferred from homology"/>
<dbReference type="Pfam" id="PF02698">
    <property type="entry name" value="DUF218"/>
    <property type="match status" value="1"/>
</dbReference>
<dbReference type="GO" id="GO:0022857">
    <property type="term" value="F:transmembrane transporter activity"/>
    <property type="evidence" value="ECO:0007669"/>
    <property type="project" value="TreeGrafter"/>
</dbReference>
<evidence type="ECO:0000256" key="3">
    <source>
        <dbReference type="ARBA" id="ARBA00020019"/>
    </source>
</evidence>
<dbReference type="PANTHER" id="PTHR24220:SF470">
    <property type="entry name" value="CELL DIVISION ATP-BINDING PROTEIN FTSE"/>
    <property type="match status" value="1"/>
</dbReference>
<dbReference type="SUPFAM" id="SSF52540">
    <property type="entry name" value="P-loop containing nucleoside triphosphate hydrolases"/>
    <property type="match status" value="1"/>
</dbReference>
<dbReference type="PROSITE" id="PS50893">
    <property type="entry name" value="ABC_TRANSPORTER_2"/>
    <property type="match status" value="1"/>
</dbReference>
<dbReference type="InterPro" id="IPR003848">
    <property type="entry name" value="DUF218"/>
</dbReference>